<feature type="transmembrane region" description="Helical" evidence="6">
    <location>
        <begin position="480"/>
        <end position="502"/>
    </location>
</feature>
<dbReference type="InterPro" id="IPR003838">
    <property type="entry name" value="ABC3_permease_C"/>
</dbReference>
<evidence type="ECO:0000256" key="4">
    <source>
        <dbReference type="ARBA" id="ARBA00022989"/>
    </source>
</evidence>
<dbReference type="EMBL" id="CP071504">
    <property type="protein sequence ID" value="QSX30663.1"/>
    <property type="molecule type" value="Genomic_DNA"/>
</dbReference>
<dbReference type="Pfam" id="PF02687">
    <property type="entry name" value="FtsX"/>
    <property type="match status" value="2"/>
</dbReference>
<gene>
    <name evidence="8" type="ORF">JYB88_03090</name>
</gene>
<accession>A0A975ALX1</accession>
<dbReference type="KEGG" id="scyp:JYB88_03090"/>
<feature type="transmembrane region" description="Helical" evidence="6">
    <location>
        <begin position="400"/>
        <end position="422"/>
    </location>
</feature>
<evidence type="ECO:0000256" key="2">
    <source>
        <dbReference type="ARBA" id="ARBA00022475"/>
    </source>
</evidence>
<keyword evidence="5 6" id="KW-0472">Membrane</keyword>
<evidence type="ECO:0000256" key="1">
    <source>
        <dbReference type="ARBA" id="ARBA00004651"/>
    </source>
</evidence>
<evidence type="ECO:0000313" key="8">
    <source>
        <dbReference type="EMBL" id="QSX30663.1"/>
    </source>
</evidence>
<sequence length="854" mass="91836">MAELAPLRSCLRVFAGHYRRSPLQAGAILLGIALAVCLLVGVKAINDNALRSYREATEPLSGRAGALLLPAGGATTLDETLYFRLRRAGLGPVLAELSGPLTRENGPPIYLHGTDLLAAVTGRTLSAPEDGTANLRLPQGLPLARLLGGEPLLLMSRSQAKKLAGDGQLRLSGGSLEVLALDEDLGLGSTIVADIGLAQRLLNMPGRLSAIVLLGTWEEAQLKQALAQHGITEAEVSINVQDRGEALTQLTGSFHLSLRAMSLLAFVVGLFIAYNGVRYSLMKRTALLVQLQQLGLRRRELMAALGLELLLMVLLGSILGFVIGLQLSQFLQPLVALTLEQVYGARLLPGHWQASWLWQALGLTAMASLAACGPLYYRLLWAPLSHSRHQSSELGYHGRVHGLQLKLAVALLVLAALFAPFVSGAMQSLLLLGLLAISTPLLLPALLARLPRALAARLKYRGRAHYALAESSELAPAMSLAMMALFLALSANIAMATLVGSFESTLTRWLEQRLHADIYLRPSGSQMAQVMEQLSADPRVKQLYRQWVTDLTVSVGDKSLPVELLARDKVSLAVTSPLKQADDELWQTMLAQALPQPMPQSGPLAQNTEAQVLVNEPMALAQGLAPGDVLRLQLAGKEFGLTIAGIYYDHGNQQHQLLISEALWHQLGLIATPYSLALDCDCDAAGLVPELARQLRLNQAQIYSQQDIKAGALAMFGRTFDITAVLGSLTLLVAAVGLFSALSMLGSARETALARLYALGLSRGEILAICAAQMLLMVLITALLALPVAALLGWVLIHKMILLSFGWSLVMEWQWLAAAKAVLTALLAAALALAWPLYRQARRPLVYGLQREDI</sequence>
<keyword evidence="4 6" id="KW-1133">Transmembrane helix</keyword>
<dbReference type="InterPro" id="IPR038766">
    <property type="entry name" value="Membrane_comp_ABC_pdt"/>
</dbReference>
<organism evidence="8 9">
    <name type="scientific">Shewanella cyperi</name>
    <dbReference type="NCBI Taxonomy" id="2814292"/>
    <lineage>
        <taxon>Bacteria</taxon>
        <taxon>Pseudomonadati</taxon>
        <taxon>Pseudomonadota</taxon>
        <taxon>Gammaproteobacteria</taxon>
        <taxon>Alteromonadales</taxon>
        <taxon>Shewanellaceae</taxon>
        <taxon>Shewanella</taxon>
    </lineage>
</organism>
<evidence type="ECO:0000256" key="5">
    <source>
        <dbReference type="ARBA" id="ARBA00023136"/>
    </source>
</evidence>
<evidence type="ECO:0000256" key="3">
    <source>
        <dbReference type="ARBA" id="ARBA00022692"/>
    </source>
</evidence>
<dbReference type="AlphaFoldDB" id="A0A975ALX1"/>
<proteinExistence type="predicted"/>
<name>A0A975ALX1_9GAMM</name>
<protein>
    <submittedName>
        <fullName evidence="8">ABC transporter permease</fullName>
    </submittedName>
</protein>
<evidence type="ECO:0000256" key="6">
    <source>
        <dbReference type="SAM" id="Phobius"/>
    </source>
</evidence>
<feature type="transmembrane region" description="Helical" evidence="6">
    <location>
        <begin position="21"/>
        <end position="42"/>
    </location>
</feature>
<keyword evidence="9" id="KW-1185">Reference proteome</keyword>
<feature type="domain" description="ABC3 transporter permease C-terminal" evidence="7">
    <location>
        <begin position="725"/>
        <end position="844"/>
    </location>
</feature>
<dbReference type="RefSeq" id="WP_207325468.1">
    <property type="nucleotide sequence ID" value="NZ_CP071504.1"/>
</dbReference>
<dbReference type="Proteomes" id="UP000663281">
    <property type="component" value="Chromosome"/>
</dbReference>
<evidence type="ECO:0000313" key="9">
    <source>
        <dbReference type="Proteomes" id="UP000663281"/>
    </source>
</evidence>
<keyword evidence="3 6" id="KW-0812">Transmembrane</keyword>
<feature type="transmembrane region" description="Helical" evidence="6">
    <location>
        <begin position="301"/>
        <end position="325"/>
    </location>
</feature>
<reference evidence="8 9" key="1">
    <citation type="submission" date="2021-03" db="EMBL/GenBank/DDBJ databases">
        <title>Novel species identification of genus Shewanella.</title>
        <authorList>
            <person name="Liu G."/>
            <person name="Zhang Q."/>
        </authorList>
    </citation>
    <scope>NUCLEOTIDE SEQUENCE [LARGE SCALE GENOMIC DNA]</scope>
    <source>
        <strain evidence="8 9">FJAT-53726</strain>
    </source>
</reference>
<feature type="transmembrane region" description="Helical" evidence="6">
    <location>
        <begin position="260"/>
        <end position="281"/>
    </location>
</feature>
<dbReference type="GO" id="GO:0005886">
    <property type="term" value="C:plasma membrane"/>
    <property type="evidence" value="ECO:0007669"/>
    <property type="project" value="UniProtKB-SubCell"/>
</dbReference>
<feature type="transmembrane region" description="Helical" evidence="6">
    <location>
        <begin position="428"/>
        <end position="450"/>
    </location>
</feature>
<keyword evidence="2" id="KW-1003">Cell membrane</keyword>
<comment type="subcellular location">
    <subcellularLocation>
        <location evidence="1">Cell membrane</location>
        <topology evidence="1">Multi-pass membrane protein</topology>
    </subcellularLocation>
</comment>
<feature type="transmembrane region" description="Helical" evidence="6">
    <location>
        <begin position="766"/>
        <end position="797"/>
    </location>
</feature>
<feature type="domain" description="ABC3 transporter permease C-terminal" evidence="7">
    <location>
        <begin position="260"/>
        <end position="383"/>
    </location>
</feature>
<evidence type="ECO:0000259" key="7">
    <source>
        <dbReference type="Pfam" id="PF02687"/>
    </source>
</evidence>
<feature type="transmembrane region" description="Helical" evidence="6">
    <location>
        <begin position="356"/>
        <end position="379"/>
    </location>
</feature>
<feature type="transmembrane region" description="Helical" evidence="6">
    <location>
        <begin position="724"/>
        <end position="745"/>
    </location>
</feature>
<dbReference type="PANTHER" id="PTHR30287:SF2">
    <property type="entry name" value="BLL1001 PROTEIN"/>
    <property type="match status" value="1"/>
</dbReference>
<feature type="transmembrane region" description="Helical" evidence="6">
    <location>
        <begin position="817"/>
        <end position="838"/>
    </location>
</feature>
<dbReference type="PANTHER" id="PTHR30287">
    <property type="entry name" value="MEMBRANE COMPONENT OF PREDICTED ABC SUPERFAMILY METABOLITE UPTAKE TRANSPORTER"/>
    <property type="match status" value="1"/>
</dbReference>